<dbReference type="Gene3D" id="6.10.340.10">
    <property type="match status" value="1"/>
</dbReference>
<name>B0TKF7_SHEHH</name>
<evidence type="ECO:0000256" key="6">
    <source>
        <dbReference type="ARBA" id="ARBA00022777"/>
    </source>
</evidence>
<evidence type="ECO:0000256" key="2">
    <source>
        <dbReference type="ARBA" id="ARBA00012438"/>
    </source>
</evidence>
<reference evidence="15" key="1">
    <citation type="submission" date="2008-01" db="EMBL/GenBank/DDBJ databases">
        <title>Complete sequence of Shewanella halifaxensis HAW-EB4.</title>
        <authorList>
            <consortium name="US DOE Joint Genome Institute"/>
            <person name="Copeland A."/>
            <person name="Lucas S."/>
            <person name="Lapidus A."/>
            <person name="Glavina del Rio T."/>
            <person name="Dalin E."/>
            <person name="Tice H."/>
            <person name="Bruce D."/>
            <person name="Goodwin L."/>
            <person name="Pitluck S."/>
            <person name="Sims D."/>
            <person name="Brettin T."/>
            <person name="Detter J.C."/>
            <person name="Han C."/>
            <person name="Kuske C.R."/>
            <person name="Schmutz J."/>
            <person name="Larimer F."/>
            <person name="Land M."/>
            <person name="Hauser L."/>
            <person name="Kyrpides N."/>
            <person name="Kim E."/>
            <person name="Zhao J.-S."/>
            <person name="Richardson P."/>
        </authorList>
    </citation>
    <scope>NUCLEOTIDE SEQUENCE [LARGE SCALE GENOMIC DNA]</scope>
    <source>
        <strain evidence="15">HAW-EB4</strain>
    </source>
</reference>
<dbReference type="PRINTS" id="PR00344">
    <property type="entry name" value="BCTRLSENSOR"/>
</dbReference>
<dbReference type="SMART" id="SM00388">
    <property type="entry name" value="HisKA"/>
    <property type="match status" value="1"/>
</dbReference>
<dbReference type="InterPro" id="IPR036097">
    <property type="entry name" value="HisK_dim/P_sf"/>
</dbReference>
<organism evidence="15 16">
    <name type="scientific">Shewanella halifaxensis (strain HAW-EB4)</name>
    <dbReference type="NCBI Taxonomy" id="458817"/>
    <lineage>
        <taxon>Bacteria</taxon>
        <taxon>Pseudomonadati</taxon>
        <taxon>Pseudomonadota</taxon>
        <taxon>Gammaproteobacteria</taxon>
        <taxon>Alteromonadales</taxon>
        <taxon>Shewanellaceae</taxon>
        <taxon>Shewanella</taxon>
    </lineage>
</organism>
<dbReference type="PANTHER" id="PTHR45339">
    <property type="entry name" value="HYBRID SIGNAL TRANSDUCTION HISTIDINE KINASE J"/>
    <property type="match status" value="1"/>
</dbReference>
<dbReference type="HOGENOM" id="CLU_000445_31_2_6"/>
<keyword evidence="5" id="KW-0547">Nucleotide-binding</keyword>
<dbReference type="FunFam" id="1.10.287.130:FF:000002">
    <property type="entry name" value="Two-component osmosensing histidine kinase"/>
    <property type="match status" value="1"/>
</dbReference>
<dbReference type="eggNOG" id="COG0745">
    <property type="taxonomic scope" value="Bacteria"/>
</dbReference>
<evidence type="ECO:0000256" key="3">
    <source>
        <dbReference type="ARBA" id="ARBA00022553"/>
    </source>
</evidence>
<evidence type="ECO:0000256" key="9">
    <source>
        <dbReference type="ARBA" id="ARBA00064003"/>
    </source>
</evidence>
<dbReference type="SUPFAM" id="SSF47384">
    <property type="entry name" value="Homodimeric domain of signal transducing histidine kinase"/>
    <property type="match status" value="1"/>
</dbReference>
<keyword evidence="12" id="KW-0472">Membrane</keyword>
<dbReference type="CDD" id="cd16922">
    <property type="entry name" value="HATPase_EvgS-ArcB-TorS-like"/>
    <property type="match status" value="1"/>
</dbReference>
<dbReference type="FunFam" id="3.30.565.10:FF:000010">
    <property type="entry name" value="Sensor histidine kinase RcsC"/>
    <property type="match status" value="1"/>
</dbReference>
<dbReference type="PROSITE" id="PS50110">
    <property type="entry name" value="RESPONSE_REGULATORY"/>
    <property type="match status" value="1"/>
</dbReference>
<comment type="catalytic activity">
    <reaction evidence="1">
        <text>ATP + protein L-histidine = ADP + protein N-phospho-L-histidine.</text>
        <dbReference type="EC" id="2.7.13.3"/>
    </reaction>
</comment>
<evidence type="ECO:0000259" key="13">
    <source>
        <dbReference type="PROSITE" id="PS50109"/>
    </source>
</evidence>
<dbReference type="Pfam" id="PF02518">
    <property type="entry name" value="HATPase_c"/>
    <property type="match status" value="1"/>
</dbReference>
<dbReference type="SMART" id="SM00387">
    <property type="entry name" value="HATPase_c"/>
    <property type="match status" value="1"/>
</dbReference>
<dbReference type="EMBL" id="CP000931">
    <property type="protein sequence ID" value="ABZ78543.1"/>
    <property type="molecule type" value="Genomic_DNA"/>
</dbReference>
<dbReference type="InterPro" id="IPR036890">
    <property type="entry name" value="HATPase_C_sf"/>
</dbReference>
<evidence type="ECO:0000259" key="14">
    <source>
        <dbReference type="PROSITE" id="PS50110"/>
    </source>
</evidence>
<comment type="subunit">
    <text evidence="9">At low DSF concentrations, interacts with RpfF.</text>
</comment>
<dbReference type="Gene3D" id="3.40.50.2300">
    <property type="match status" value="1"/>
</dbReference>
<dbReference type="Proteomes" id="UP000001317">
    <property type="component" value="Chromosome"/>
</dbReference>
<dbReference type="PROSITE" id="PS50109">
    <property type="entry name" value="HIS_KIN"/>
    <property type="match status" value="1"/>
</dbReference>
<feature type="domain" description="Histidine kinase" evidence="13">
    <location>
        <begin position="389"/>
        <end position="609"/>
    </location>
</feature>
<feature type="domain" description="Response regulatory" evidence="14">
    <location>
        <begin position="761"/>
        <end position="881"/>
    </location>
</feature>
<dbReference type="InterPro" id="IPR001789">
    <property type="entry name" value="Sig_transdc_resp-reg_receiver"/>
</dbReference>
<keyword evidence="12" id="KW-0812">Transmembrane</keyword>
<keyword evidence="8" id="KW-0902">Two-component regulatory system</keyword>
<evidence type="ECO:0000256" key="7">
    <source>
        <dbReference type="ARBA" id="ARBA00022840"/>
    </source>
</evidence>
<dbReference type="eggNOG" id="COG2205">
    <property type="taxonomic scope" value="Bacteria"/>
</dbReference>
<evidence type="ECO:0000313" key="15">
    <source>
        <dbReference type="EMBL" id="ABZ78543.1"/>
    </source>
</evidence>
<evidence type="ECO:0000256" key="11">
    <source>
        <dbReference type="PROSITE-ProRule" id="PRU00169"/>
    </source>
</evidence>
<dbReference type="InterPro" id="IPR003661">
    <property type="entry name" value="HisK_dim/P_dom"/>
</dbReference>
<evidence type="ECO:0000256" key="5">
    <source>
        <dbReference type="ARBA" id="ARBA00022741"/>
    </source>
</evidence>
<feature type="transmembrane region" description="Helical" evidence="12">
    <location>
        <begin position="290"/>
        <end position="313"/>
    </location>
</feature>
<keyword evidence="12" id="KW-1133">Transmembrane helix</keyword>
<keyword evidence="3 11" id="KW-0597">Phosphoprotein</keyword>
<protein>
    <recommendedName>
        <fullName evidence="10">Sensory/regulatory protein RpfC</fullName>
        <ecNumber evidence="2">2.7.13.3</ecNumber>
    </recommendedName>
</protein>
<dbReference type="InterPro" id="IPR004358">
    <property type="entry name" value="Sig_transdc_His_kin-like_C"/>
</dbReference>
<gene>
    <name evidence="15" type="ordered locus">Shal_4003</name>
</gene>
<keyword evidence="7" id="KW-0067">ATP-binding</keyword>
<sequence length="885" mass="99806">MSILNHVSIRIRMLALVLLPLIFASFLSALEIKKQRENVQTLNTLNSKVNFLESLSQLNKLTNQAKEQLFKHDIKVTPDSFTPSLTQIKQQLPQTFTSKNTLEMQAWLASTNDALKELAEVNAEELADWSVWFNELQVQALNTLEKDNSGFNDEINQQLAILYQLQWLSLWSTEEKWLINLLLQNRDDSELLSQLNSITERQQLYVERFIDINAKPDQVSLLLSTFSDKAFEQSYQLRSHILNKQALTNTPNISLEAFRQRLDLIQYVVSTFSTQLTGNIQSEIAQSKNLILLFCTALFASLVIIAIIGANLYRRIINYLSHVINTMSQIEETHDYSQKINEEGSDELSLFSKMLNKLINERHQNVLKILQAKQEAEKANQAKSSFLANMSHEIRTPLNGIIGMSDIMAGTKLTATQNEYLQTIETSSQTLLILINDILDLSKIESGNLSITNTDADITEVVYDTLTIVLAKIAEKNLTLEVEIDNDTPYLISLDEHRMRQVLVNLLSNAVKFTHEGGVKVVISCSNTADYCDLLISIHDSGIGIAKEKQQHIFSPFTQEDDTTTREFGGTGLGLAICKQLITLMGGEISLISEKGEGCCFSIKLRSQIVTQEKPVSNQFEGLTAALISNNSEISERLNRECQQQGFNLNFHYQSCFDLLQDKQTFDLLFIDSFSSTRDTIAALPELLRQKDIFTIAINAPTEKRELDDMDATVTLPLLGNRFKNAVHNGLERRNLRQKQHSNGTINNSKLVEEPEKVRIVILIVEDNLVNQKVASLLVKQAGFDCIIANNGQEALDFISSGEAFHAILMDCMMPVMDGFTATEKIREWEGLHSQSRLPIIALTASVLDQDIKRCYQSGMDDYLAKPFKKEALLHKLKSVSKLAS</sequence>
<dbReference type="CDD" id="cd00082">
    <property type="entry name" value="HisKA"/>
    <property type="match status" value="1"/>
</dbReference>
<dbReference type="GO" id="GO:0000155">
    <property type="term" value="F:phosphorelay sensor kinase activity"/>
    <property type="evidence" value="ECO:0007669"/>
    <property type="project" value="InterPro"/>
</dbReference>
<evidence type="ECO:0000313" key="16">
    <source>
        <dbReference type="Proteomes" id="UP000001317"/>
    </source>
</evidence>
<dbReference type="InterPro" id="IPR003594">
    <property type="entry name" value="HATPase_dom"/>
</dbReference>
<dbReference type="SUPFAM" id="SSF52172">
    <property type="entry name" value="CheY-like"/>
    <property type="match status" value="1"/>
</dbReference>
<dbReference type="SUPFAM" id="SSF55874">
    <property type="entry name" value="ATPase domain of HSP90 chaperone/DNA topoisomerase II/histidine kinase"/>
    <property type="match status" value="1"/>
</dbReference>
<dbReference type="Pfam" id="PF00072">
    <property type="entry name" value="Response_reg"/>
    <property type="match status" value="1"/>
</dbReference>
<evidence type="ECO:0000256" key="10">
    <source>
        <dbReference type="ARBA" id="ARBA00068150"/>
    </source>
</evidence>
<feature type="modified residue" description="4-aspartylphosphate" evidence="11">
    <location>
        <position position="811"/>
    </location>
</feature>
<evidence type="ECO:0000256" key="4">
    <source>
        <dbReference type="ARBA" id="ARBA00022679"/>
    </source>
</evidence>
<proteinExistence type="predicted"/>
<keyword evidence="4 15" id="KW-0808">Transferase</keyword>
<dbReference type="EC" id="2.7.13.3" evidence="2"/>
<dbReference type="InterPro" id="IPR005467">
    <property type="entry name" value="His_kinase_dom"/>
</dbReference>
<evidence type="ECO:0000256" key="8">
    <source>
        <dbReference type="ARBA" id="ARBA00023012"/>
    </source>
</evidence>
<dbReference type="InterPro" id="IPR011006">
    <property type="entry name" value="CheY-like_superfamily"/>
</dbReference>
<accession>B0TKF7</accession>
<dbReference type="KEGG" id="shl:Shal_4003"/>
<dbReference type="Pfam" id="PF00512">
    <property type="entry name" value="HisKA"/>
    <property type="match status" value="1"/>
</dbReference>
<dbReference type="STRING" id="458817.Shal_4003"/>
<dbReference type="CDD" id="cd17546">
    <property type="entry name" value="REC_hyHK_CKI1_RcsC-like"/>
    <property type="match status" value="1"/>
</dbReference>
<evidence type="ECO:0000256" key="12">
    <source>
        <dbReference type="SAM" id="Phobius"/>
    </source>
</evidence>
<dbReference type="AlphaFoldDB" id="B0TKF7"/>
<dbReference type="RefSeq" id="WP_012279060.1">
    <property type="nucleotide sequence ID" value="NC_010334.1"/>
</dbReference>
<keyword evidence="16" id="KW-1185">Reference proteome</keyword>
<dbReference type="PANTHER" id="PTHR45339:SF1">
    <property type="entry name" value="HYBRID SIGNAL TRANSDUCTION HISTIDINE KINASE J"/>
    <property type="match status" value="1"/>
</dbReference>
<dbReference type="Gene3D" id="1.10.287.130">
    <property type="match status" value="1"/>
</dbReference>
<dbReference type="Gene3D" id="3.30.565.10">
    <property type="entry name" value="Histidine kinase-like ATPase, C-terminal domain"/>
    <property type="match status" value="1"/>
</dbReference>
<dbReference type="OrthoDB" id="9810730at2"/>
<keyword evidence="6 15" id="KW-0418">Kinase</keyword>
<evidence type="ECO:0000256" key="1">
    <source>
        <dbReference type="ARBA" id="ARBA00000085"/>
    </source>
</evidence>
<dbReference type="GO" id="GO:0005524">
    <property type="term" value="F:ATP binding"/>
    <property type="evidence" value="ECO:0007669"/>
    <property type="project" value="UniProtKB-KW"/>
</dbReference>
<dbReference type="SMART" id="SM00448">
    <property type="entry name" value="REC"/>
    <property type="match status" value="1"/>
</dbReference>